<keyword evidence="9 13" id="KW-0256">Endoplasmic reticulum</keyword>
<sequence>MALSEVSFKKLWLAAAMLRIILLVYGEWQDTNFVVKYTDIDYLVFTDAARHITQGESPYRRATYRYTPLLAMLLTPNIYLFRAFGKCIFVGADLLVGWLLYRIMTQRGMPNSRGLFFTSLWLLNPMVANISTRGNCESILGALVLGTVYLLLIRHFYAACACFGLAVHLKIYPIIYAAPFLVLLDEKYGLPIDWPNMLWTYERLRVQVLRLYLDDEDKVDDVLTDEDNDRLDNLVDKSSRVISRCLRQVLMFLSPTRVMFGLVSGAVFFALGGLMYSMYEDEFLQETYFYHVIRKDHRHNFSVWFYNIYLTFESSEAHILGLLTFFPQLFLVLASGFAFGKDIFFACFIQTFLFVTFNKVCTSQYFMWYLCLFPLVLPSTKIKFRWKGLCLILAWVATQAAWLYFAYHLEFEGQNTFFSLWLAGLAFFATNCWIVVELINNHRFENVFGASGRIRWCWGSGNPPIANSKANASTKVKSQ</sequence>
<evidence type="ECO:0000313" key="15">
    <source>
        <dbReference type="Proteomes" id="UP000654370"/>
    </source>
</evidence>
<feature type="transmembrane region" description="Helical" evidence="13">
    <location>
        <begin position="419"/>
        <end position="439"/>
    </location>
</feature>
<evidence type="ECO:0000256" key="9">
    <source>
        <dbReference type="ARBA" id="ARBA00022824"/>
    </source>
</evidence>
<dbReference type="GO" id="GO:1990529">
    <property type="term" value="C:glycosylphosphatidylinositol-mannosyltransferase I complex"/>
    <property type="evidence" value="ECO:0007669"/>
    <property type="project" value="TreeGrafter"/>
</dbReference>
<comment type="caution">
    <text evidence="13">Lacks conserved residue(s) required for the propagation of feature annotation.</text>
</comment>
<evidence type="ECO:0000256" key="11">
    <source>
        <dbReference type="ARBA" id="ARBA00023136"/>
    </source>
</evidence>
<dbReference type="GO" id="GO:0005789">
    <property type="term" value="C:endoplasmic reticulum membrane"/>
    <property type="evidence" value="ECO:0007669"/>
    <property type="project" value="UniProtKB-SubCell"/>
</dbReference>
<dbReference type="AlphaFoldDB" id="A0A8H7Q1A9"/>
<dbReference type="EC" id="2.4.1.-" evidence="13"/>
<dbReference type="Pfam" id="PF05007">
    <property type="entry name" value="Mannosyl_trans"/>
    <property type="match status" value="2"/>
</dbReference>
<dbReference type="GO" id="GO:0006506">
    <property type="term" value="P:GPI anchor biosynthetic process"/>
    <property type="evidence" value="ECO:0007669"/>
    <property type="project" value="UniProtKB-UniPathway"/>
</dbReference>
<comment type="function">
    <text evidence="12 13">Mannosyltransferase involved in glycosylphosphatidylinositol-anchor biosynthesis. Transfers the first alpha-1,4-mannose to GlcN-acyl-PI during GPI precursor assembly. Required for cell wall integrity.</text>
</comment>
<dbReference type="PANTHER" id="PTHR12886:SF0">
    <property type="entry name" value="GPI MANNOSYLTRANSFERASE 1"/>
    <property type="match status" value="1"/>
</dbReference>
<keyword evidence="8 13" id="KW-0812">Transmembrane</keyword>
<evidence type="ECO:0000256" key="5">
    <source>
        <dbReference type="ARBA" id="ARBA00022502"/>
    </source>
</evidence>
<reference evidence="14" key="1">
    <citation type="submission" date="2020-12" db="EMBL/GenBank/DDBJ databases">
        <title>Metabolic potential, ecology and presence of endohyphal bacteria is reflected in genomic diversity of Mucoromycotina.</title>
        <authorList>
            <person name="Muszewska A."/>
            <person name="Okrasinska A."/>
            <person name="Steczkiewicz K."/>
            <person name="Drgas O."/>
            <person name="Orlowska M."/>
            <person name="Perlinska-Lenart U."/>
            <person name="Aleksandrzak-Piekarczyk T."/>
            <person name="Szatraj K."/>
            <person name="Zielenkiewicz U."/>
            <person name="Pilsyk S."/>
            <person name="Malc E."/>
            <person name="Mieczkowski P."/>
            <person name="Kruszewska J.S."/>
            <person name="Biernat P."/>
            <person name="Pawlowska J."/>
        </authorList>
    </citation>
    <scope>NUCLEOTIDE SEQUENCE</scope>
    <source>
        <strain evidence="14">WA0000067209</strain>
    </source>
</reference>
<gene>
    <name evidence="14" type="ORF">INT43_006501</name>
</gene>
<accession>A0A8H7Q1A9</accession>
<feature type="transmembrane region" description="Helical" evidence="13">
    <location>
        <begin position="138"/>
        <end position="167"/>
    </location>
</feature>
<dbReference type="Proteomes" id="UP000654370">
    <property type="component" value="Unassembled WGS sequence"/>
</dbReference>
<organism evidence="14 15">
    <name type="scientific">Mortierella isabellina</name>
    <name type="common">Filamentous fungus</name>
    <name type="synonym">Umbelopsis isabellina</name>
    <dbReference type="NCBI Taxonomy" id="91625"/>
    <lineage>
        <taxon>Eukaryota</taxon>
        <taxon>Fungi</taxon>
        <taxon>Fungi incertae sedis</taxon>
        <taxon>Mucoromycota</taxon>
        <taxon>Mucoromycotina</taxon>
        <taxon>Umbelopsidomycetes</taxon>
        <taxon>Umbelopsidales</taxon>
        <taxon>Umbelopsidaceae</taxon>
        <taxon>Umbelopsis</taxon>
    </lineage>
</organism>
<evidence type="ECO:0000256" key="12">
    <source>
        <dbReference type="ARBA" id="ARBA00025399"/>
    </source>
</evidence>
<keyword evidence="11 13" id="KW-0472">Membrane</keyword>
<evidence type="ECO:0000256" key="4">
    <source>
        <dbReference type="ARBA" id="ARBA00013797"/>
    </source>
</evidence>
<evidence type="ECO:0000256" key="6">
    <source>
        <dbReference type="ARBA" id="ARBA00022676"/>
    </source>
</evidence>
<keyword evidence="10 13" id="KW-1133">Transmembrane helix</keyword>
<feature type="transmembrane region" description="Helical" evidence="13">
    <location>
        <begin position="258"/>
        <end position="279"/>
    </location>
</feature>
<feature type="transmembrane region" description="Helical" evidence="13">
    <location>
        <begin position="317"/>
        <end position="336"/>
    </location>
</feature>
<proteinExistence type="inferred from homology"/>
<evidence type="ECO:0000256" key="3">
    <source>
        <dbReference type="ARBA" id="ARBA00011071"/>
    </source>
</evidence>
<keyword evidence="6 13" id="KW-0328">Glycosyltransferase</keyword>
<keyword evidence="7 13" id="KW-0808">Transferase</keyword>
<evidence type="ECO:0000256" key="13">
    <source>
        <dbReference type="RuleBase" id="RU365064"/>
    </source>
</evidence>
<evidence type="ECO:0000313" key="14">
    <source>
        <dbReference type="EMBL" id="KAG2183495.1"/>
    </source>
</evidence>
<dbReference type="PANTHER" id="PTHR12886">
    <property type="entry name" value="PIG-M MANNOSYLTRANSFERASE"/>
    <property type="match status" value="1"/>
</dbReference>
<comment type="pathway">
    <text evidence="2 13">Glycolipid biosynthesis; glycosylphosphatidylinositol-anchor biosynthesis.</text>
</comment>
<dbReference type="InterPro" id="IPR007704">
    <property type="entry name" value="PIG-M"/>
</dbReference>
<name>A0A8H7Q1A9_MORIS</name>
<evidence type="ECO:0000256" key="10">
    <source>
        <dbReference type="ARBA" id="ARBA00022989"/>
    </source>
</evidence>
<dbReference type="OrthoDB" id="1741594at2759"/>
<protein>
    <recommendedName>
        <fullName evidence="4 13">GPI mannosyltransferase 1</fullName>
        <ecNumber evidence="13">2.4.1.-</ecNumber>
    </recommendedName>
    <alternativeName>
        <fullName evidence="13">GPI mannosyltransferase I</fullName>
    </alternativeName>
</protein>
<dbReference type="UniPathway" id="UPA00196"/>
<evidence type="ECO:0000256" key="8">
    <source>
        <dbReference type="ARBA" id="ARBA00022692"/>
    </source>
</evidence>
<dbReference type="EMBL" id="JAEPQZ010000003">
    <property type="protein sequence ID" value="KAG2183495.1"/>
    <property type="molecule type" value="Genomic_DNA"/>
</dbReference>
<comment type="subcellular location">
    <subcellularLocation>
        <location evidence="1 13">Endoplasmic reticulum membrane</location>
        <topology evidence="1 13">Multi-pass membrane protein</topology>
    </subcellularLocation>
</comment>
<dbReference type="GO" id="GO:0051751">
    <property type="term" value="F:alpha-1,4-mannosyltransferase activity"/>
    <property type="evidence" value="ECO:0007669"/>
    <property type="project" value="InterPro"/>
</dbReference>
<feature type="transmembrane region" description="Helical" evidence="13">
    <location>
        <begin position="389"/>
        <end position="407"/>
    </location>
</feature>
<comment type="similarity">
    <text evidence="3 13">Belongs to the PIGM family.</text>
</comment>
<comment type="caution">
    <text evidence="14">The sequence shown here is derived from an EMBL/GenBank/DDBJ whole genome shotgun (WGS) entry which is preliminary data.</text>
</comment>
<keyword evidence="15" id="KW-1185">Reference proteome</keyword>
<evidence type="ECO:0000256" key="1">
    <source>
        <dbReference type="ARBA" id="ARBA00004477"/>
    </source>
</evidence>
<evidence type="ECO:0000256" key="2">
    <source>
        <dbReference type="ARBA" id="ARBA00004687"/>
    </source>
</evidence>
<feature type="transmembrane region" description="Helical" evidence="13">
    <location>
        <begin position="79"/>
        <end position="101"/>
    </location>
</feature>
<evidence type="ECO:0000256" key="7">
    <source>
        <dbReference type="ARBA" id="ARBA00022679"/>
    </source>
</evidence>
<keyword evidence="5 13" id="KW-0337">GPI-anchor biosynthesis</keyword>
<dbReference type="GO" id="GO:0004376">
    <property type="term" value="F:GPI mannosyltransferase activity"/>
    <property type="evidence" value="ECO:0007669"/>
    <property type="project" value="InterPro"/>
</dbReference>